<feature type="coiled-coil region" evidence="1">
    <location>
        <begin position="119"/>
        <end position="195"/>
    </location>
</feature>
<evidence type="ECO:0000313" key="3">
    <source>
        <dbReference type="EMBL" id="KAG5162658.1"/>
    </source>
</evidence>
<dbReference type="SUPFAM" id="SSF58100">
    <property type="entry name" value="Bacterial hemolysins"/>
    <property type="match status" value="1"/>
</dbReference>
<dbReference type="OrthoDB" id="2985092at2759"/>
<dbReference type="EMBL" id="JAFIQS010000018">
    <property type="protein sequence ID" value="KAG5162658.1"/>
    <property type="molecule type" value="Genomic_DNA"/>
</dbReference>
<evidence type="ECO:0000256" key="2">
    <source>
        <dbReference type="SAM" id="MobiDB-lite"/>
    </source>
</evidence>
<protein>
    <submittedName>
        <fullName evidence="3">Uncharacterized protein</fullName>
    </submittedName>
</protein>
<name>A0A8H7XN12_PSICU</name>
<gene>
    <name evidence="3" type="ORF">JR316_012543</name>
</gene>
<feature type="region of interest" description="Disordered" evidence="2">
    <location>
        <begin position="1"/>
        <end position="29"/>
    </location>
</feature>
<comment type="caution">
    <text evidence="3">The sequence shown here is derived from an EMBL/GenBank/DDBJ whole genome shotgun (WGS) entry which is preliminary data.</text>
</comment>
<dbReference type="AlphaFoldDB" id="A0A8H7XN12"/>
<reference evidence="3" key="1">
    <citation type="submission" date="2021-02" db="EMBL/GenBank/DDBJ databases">
        <title>Psilocybe cubensis genome.</title>
        <authorList>
            <person name="Mckernan K.J."/>
            <person name="Crawford S."/>
            <person name="Trippe A."/>
            <person name="Kane L.T."/>
            <person name="Mclaughlin S."/>
        </authorList>
    </citation>
    <scope>NUCLEOTIDE SEQUENCE [LARGE SCALE GENOMIC DNA]</scope>
    <source>
        <strain evidence="3">MGC-MH-2018</strain>
    </source>
</reference>
<evidence type="ECO:0000256" key="1">
    <source>
        <dbReference type="SAM" id="Coils"/>
    </source>
</evidence>
<accession>A0A8H7XN12</accession>
<keyword evidence="1" id="KW-0175">Coiled coil</keyword>
<sequence length="282" mass="30597">MADRRAPTNTAGIPLPKPPANPPSLSDITDAREYIEKLAHSKASESTNHATSDELSAAEAYKASIMFSHSVDGDVSLGVIDQMKEFMVEIRSGIRSINATLADNKTHLVNMINALDVKVNTLDAKVNMLDEEVNTLDAKVNMLDEKVNMLDAKVNMLDEKVNTLDEKVNTLDEKVNTLNEKIDGHTIQLTEINQRLARLPVIISNAQSGLKGLIRNPFLIAADGSAPTLQPPNPTTYQELLGFTEQQCVASAADLGLPLLPPNATIDARRRQISAALGLLID</sequence>
<dbReference type="Gene3D" id="1.20.5.170">
    <property type="match status" value="2"/>
</dbReference>
<proteinExistence type="predicted"/>
<organism evidence="3">
    <name type="scientific">Psilocybe cubensis</name>
    <name type="common">Psychedelic mushroom</name>
    <name type="synonym">Stropharia cubensis</name>
    <dbReference type="NCBI Taxonomy" id="181762"/>
    <lineage>
        <taxon>Eukaryota</taxon>
        <taxon>Fungi</taxon>
        <taxon>Dikarya</taxon>
        <taxon>Basidiomycota</taxon>
        <taxon>Agaricomycotina</taxon>
        <taxon>Agaricomycetes</taxon>
        <taxon>Agaricomycetidae</taxon>
        <taxon>Agaricales</taxon>
        <taxon>Agaricineae</taxon>
        <taxon>Strophariaceae</taxon>
        <taxon>Psilocybe</taxon>
    </lineage>
</organism>